<dbReference type="AlphaFoldDB" id="A0A7J7JWP8"/>
<evidence type="ECO:0000256" key="5">
    <source>
        <dbReference type="ARBA" id="ARBA00023136"/>
    </source>
</evidence>
<evidence type="ECO:0000256" key="6">
    <source>
        <dbReference type="SAM" id="Phobius"/>
    </source>
</evidence>
<gene>
    <name evidence="8" type="ORF">EB796_011916</name>
</gene>
<dbReference type="Pfam" id="PF07810">
    <property type="entry name" value="TMC"/>
    <property type="match status" value="1"/>
</dbReference>
<feature type="transmembrane region" description="Helical" evidence="6">
    <location>
        <begin position="200"/>
        <end position="225"/>
    </location>
</feature>
<feature type="transmembrane region" description="Helical" evidence="6">
    <location>
        <begin position="90"/>
        <end position="112"/>
    </location>
</feature>
<reference evidence="8" key="1">
    <citation type="submission" date="2020-06" db="EMBL/GenBank/DDBJ databases">
        <title>Draft genome of Bugula neritina, a colonial animal packing powerful symbionts and potential medicines.</title>
        <authorList>
            <person name="Rayko M."/>
        </authorList>
    </citation>
    <scope>NUCLEOTIDE SEQUENCE [LARGE SCALE GENOMIC DNA]</scope>
    <source>
        <strain evidence="8">Kwan_BN1</strain>
    </source>
</reference>
<comment type="caution">
    <text evidence="8">The sequence shown here is derived from an EMBL/GenBank/DDBJ whole genome shotgun (WGS) entry which is preliminary data.</text>
</comment>
<evidence type="ECO:0000313" key="8">
    <source>
        <dbReference type="EMBL" id="KAF6029768.1"/>
    </source>
</evidence>
<evidence type="ECO:0000259" key="7">
    <source>
        <dbReference type="Pfam" id="PF07810"/>
    </source>
</evidence>
<protein>
    <recommendedName>
        <fullName evidence="7">TMC domain-containing protein</fullName>
    </recommendedName>
</protein>
<keyword evidence="3 6" id="KW-0812">Transmembrane</keyword>
<comment type="subcellular location">
    <subcellularLocation>
        <location evidence="1">Membrane</location>
        <topology evidence="1">Multi-pass membrane protein</topology>
    </subcellularLocation>
</comment>
<dbReference type="InterPro" id="IPR012496">
    <property type="entry name" value="TMC_dom"/>
</dbReference>
<dbReference type="EMBL" id="VXIV02001787">
    <property type="protein sequence ID" value="KAF6029768.1"/>
    <property type="molecule type" value="Genomic_DNA"/>
</dbReference>
<evidence type="ECO:0000256" key="4">
    <source>
        <dbReference type="ARBA" id="ARBA00022989"/>
    </source>
</evidence>
<evidence type="ECO:0000256" key="3">
    <source>
        <dbReference type="ARBA" id="ARBA00022692"/>
    </source>
</evidence>
<name>A0A7J7JWP8_BUGNE</name>
<proteinExistence type="inferred from homology"/>
<dbReference type="GO" id="GO:0005886">
    <property type="term" value="C:plasma membrane"/>
    <property type="evidence" value="ECO:0007669"/>
    <property type="project" value="InterPro"/>
</dbReference>
<dbReference type="Proteomes" id="UP000593567">
    <property type="component" value="Unassembled WGS sequence"/>
</dbReference>
<evidence type="ECO:0000313" key="9">
    <source>
        <dbReference type="Proteomes" id="UP000593567"/>
    </source>
</evidence>
<comment type="similarity">
    <text evidence="2">Belongs to the TMC family.</text>
</comment>
<feature type="transmembrane region" description="Helical" evidence="6">
    <location>
        <begin position="140"/>
        <end position="161"/>
    </location>
</feature>
<evidence type="ECO:0000256" key="1">
    <source>
        <dbReference type="ARBA" id="ARBA00004141"/>
    </source>
</evidence>
<dbReference type="OrthoDB" id="1936208at2759"/>
<organism evidence="8 9">
    <name type="scientific">Bugula neritina</name>
    <name type="common">Brown bryozoan</name>
    <name type="synonym">Sertularia neritina</name>
    <dbReference type="NCBI Taxonomy" id="10212"/>
    <lineage>
        <taxon>Eukaryota</taxon>
        <taxon>Metazoa</taxon>
        <taxon>Spiralia</taxon>
        <taxon>Lophotrochozoa</taxon>
        <taxon>Bryozoa</taxon>
        <taxon>Gymnolaemata</taxon>
        <taxon>Cheilostomatida</taxon>
        <taxon>Flustrina</taxon>
        <taxon>Buguloidea</taxon>
        <taxon>Bugulidae</taxon>
        <taxon>Bugula</taxon>
    </lineage>
</organism>
<dbReference type="GO" id="GO:0008381">
    <property type="term" value="F:mechanosensitive monoatomic ion channel activity"/>
    <property type="evidence" value="ECO:0007669"/>
    <property type="project" value="TreeGrafter"/>
</dbReference>
<keyword evidence="4 6" id="KW-1133">Transmembrane helix</keyword>
<feature type="domain" description="TMC" evidence="7">
    <location>
        <begin position="23"/>
        <end position="135"/>
    </location>
</feature>
<sequence length="361" mass="40937">MMRYTGKNDCLSVSFTRGLLGDRLGEKLTVYWVIDFLIGILVTLISEVMYRVIAQFCCQKREEKKREEGKSILPQYDIARNTMALIYNQFLLWLGIYYCPLLTVVVVIKLWLTFYMKRVTVMNACIPTTKPWRAAKMHTIFLIFLFIGFIFCAVLFGLALVQVEPSANCGPFTNQTKVTDVITDTISDLSKESQIKLDKFIMNIIFSPGVVFGVIVILCVAVHYVRVASTGRKTLISLLKIQITLESKDKAYLRHMLERVQKHKSSRRTANACNCDDTCSCDDINGTLGGGDNSTTARTRDGKTCLVFKANGVDKNVVDPNFLQYLNCSQTERRLFAKQRRSTTALESFHENRIPSSHPSL</sequence>
<dbReference type="PANTHER" id="PTHR23302:SF43">
    <property type="entry name" value="TMC DOMAIN-CONTAINING PROTEIN"/>
    <property type="match status" value="1"/>
</dbReference>
<feature type="transmembrane region" description="Helical" evidence="6">
    <location>
        <begin position="28"/>
        <end position="46"/>
    </location>
</feature>
<evidence type="ECO:0000256" key="2">
    <source>
        <dbReference type="ARBA" id="ARBA00006510"/>
    </source>
</evidence>
<keyword evidence="5 6" id="KW-0472">Membrane</keyword>
<dbReference type="InterPro" id="IPR038900">
    <property type="entry name" value="TMC"/>
</dbReference>
<keyword evidence="9" id="KW-1185">Reference proteome</keyword>
<dbReference type="PANTHER" id="PTHR23302">
    <property type="entry name" value="TRANSMEMBRANE CHANNEL-RELATED"/>
    <property type="match status" value="1"/>
</dbReference>
<accession>A0A7J7JWP8</accession>